<organism evidence="2 3">
    <name type="scientific">Aphis gossypii</name>
    <name type="common">Cotton aphid</name>
    <dbReference type="NCBI Taxonomy" id="80765"/>
    <lineage>
        <taxon>Eukaryota</taxon>
        <taxon>Metazoa</taxon>
        <taxon>Ecdysozoa</taxon>
        <taxon>Arthropoda</taxon>
        <taxon>Hexapoda</taxon>
        <taxon>Insecta</taxon>
        <taxon>Pterygota</taxon>
        <taxon>Neoptera</taxon>
        <taxon>Paraneoptera</taxon>
        <taxon>Hemiptera</taxon>
        <taxon>Sternorrhyncha</taxon>
        <taxon>Aphidomorpha</taxon>
        <taxon>Aphidoidea</taxon>
        <taxon>Aphididae</taxon>
        <taxon>Aphidini</taxon>
        <taxon>Aphis</taxon>
        <taxon>Aphis</taxon>
    </lineage>
</organism>
<dbReference type="InterPro" id="IPR001326">
    <property type="entry name" value="Transl_elong_EF1B_B/D_CS"/>
</dbReference>
<reference evidence="2" key="2">
    <citation type="submission" date="2022-10" db="EMBL/GenBank/DDBJ databases">
        <authorList>
            <consortium name="ENA_rothamsted_submissions"/>
            <consortium name="culmorum"/>
            <person name="King R."/>
        </authorList>
    </citation>
    <scope>NUCLEOTIDE SEQUENCE</scope>
</reference>
<keyword evidence="3" id="KW-1185">Reference proteome</keyword>
<evidence type="ECO:0000313" key="2">
    <source>
        <dbReference type="EMBL" id="CAH1723507.1"/>
    </source>
</evidence>
<dbReference type="AlphaFoldDB" id="A0A9P0NJ01"/>
<gene>
    <name evidence="2" type="ORF">APHIGO_LOCUS5188</name>
</gene>
<proteinExistence type="predicted"/>
<sequence length="711" mass="82763">MANCEDCFICNKIAQIGLHNNISKLLEKVQQWDEVDLIMNSNQFKHINKFECLLCFFKTLHFNEWKCHIMSLSHLANSHRNENLYSYVCHNKTCKLLLYGPNESLIKHNIEKHSFKEDVSSISSLMAEVMKRYLTVNLKPLYFCSHCKHFAETPIHTDVKLLNNKIKIPIEYYCRFCRVSFLSSCEMIDYHFLSVEHMTIKCFDELCSETKTNLKQKQILEESKPVKSEVKKRRKKKKSKKKNTEIENVKMSNIQTIKPSITQNVSVSQECDDIKSEYIQNVQLNKSLTSLSVDERIFLDNVPTVQKSLVNNNFLEKSNDDVETSCKKSNENMKLPNHSKHRQKYTNYFKHKINLLKKLRQHEDLILKTLSYYCDVCDFIAVEKCAWDKHNQSEHFVDSYRPITYCSTCSMFVNGNYQEHNRTIEHSMFLNLLQLLTPVEVLKNKTSLIKLVENGSSDKNSINLEQKEKIELNSFDYFEDSKYSTDNNYKNSDCSAMKESSINKDDSIVMENGILLFDESESKYEHERDETNTSNATKLIHSEITTSNNLLNTLIPIPYQANVLLKKIPENLNLGNVLIDDLSSSSNSSSLNQDIEQLKSLMAKLETRVTSLETKKTTKSSSKPEEKETPKVNDEEDDDVDLFGSDSENFENKKFGKLDEDQLYGEYVTQRLKNIKDATIKQHVKLEIDYIFYTKMKQLSHENTKCCEHSV</sequence>
<feature type="compositionally biased region" description="Basic residues" evidence="1">
    <location>
        <begin position="230"/>
        <end position="241"/>
    </location>
</feature>
<protein>
    <submittedName>
        <fullName evidence="2">Uncharacterized protein</fullName>
    </submittedName>
</protein>
<feature type="compositionally biased region" description="Basic and acidic residues" evidence="1">
    <location>
        <begin position="622"/>
        <end position="633"/>
    </location>
</feature>
<feature type="region of interest" description="Disordered" evidence="1">
    <location>
        <begin position="225"/>
        <end position="245"/>
    </location>
</feature>
<dbReference type="GO" id="GO:0003746">
    <property type="term" value="F:translation elongation factor activity"/>
    <property type="evidence" value="ECO:0007669"/>
    <property type="project" value="InterPro"/>
</dbReference>
<evidence type="ECO:0000256" key="1">
    <source>
        <dbReference type="SAM" id="MobiDB-lite"/>
    </source>
</evidence>
<feature type="region of interest" description="Disordered" evidence="1">
    <location>
        <begin position="612"/>
        <end position="647"/>
    </location>
</feature>
<dbReference type="EMBL" id="OU899035">
    <property type="protein sequence ID" value="CAH1723507.1"/>
    <property type="molecule type" value="Genomic_DNA"/>
</dbReference>
<reference evidence="2" key="1">
    <citation type="submission" date="2022-02" db="EMBL/GenBank/DDBJ databases">
        <authorList>
            <person name="King R."/>
        </authorList>
    </citation>
    <scope>NUCLEOTIDE SEQUENCE</scope>
</reference>
<accession>A0A9P0NJ01</accession>
<name>A0A9P0NJ01_APHGO</name>
<dbReference type="PROSITE" id="PS00824">
    <property type="entry name" value="EF1BD_1"/>
    <property type="match status" value="1"/>
</dbReference>
<dbReference type="Proteomes" id="UP001154329">
    <property type="component" value="Chromosome 2"/>
</dbReference>
<evidence type="ECO:0000313" key="3">
    <source>
        <dbReference type="Proteomes" id="UP001154329"/>
    </source>
</evidence>